<dbReference type="RefSeq" id="WP_085121528.1">
    <property type="nucleotide sequence ID" value="NZ_FWZX01000003.1"/>
</dbReference>
<evidence type="ECO:0000313" key="2">
    <source>
        <dbReference type="Proteomes" id="UP000192917"/>
    </source>
</evidence>
<organism evidence="1 2">
    <name type="scientific">Tistlia consotensis USBA 355</name>
    <dbReference type="NCBI Taxonomy" id="560819"/>
    <lineage>
        <taxon>Bacteria</taxon>
        <taxon>Pseudomonadati</taxon>
        <taxon>Pseudomonadota</taxon>
        <taxon>Alphaproteobacteria</taxon>
        <taxon>Rhodospirillales</taxon>
        <taxon>Rhodovibrionaceae</taxon>
        <taxon>Tistlia</taxon>
    </lineage>
</organism>
<dbReference type="Proteomes" id="UP000192917">
    <property type="component" value="Unassembled WGS sequence"/>
</dbReference>
<protein>
    <submittedName>
        <fullName evidence="1">Uncharacterized protein</fullName>
    </submittedName>
</protein>
<dbReference type="EMBL" id="FWZX01000003">
    <property type="protein sequence ID" value="SMF02711.1"/>
    <property type="molecule type" value="Genomic_DNA"/>
</dbReference>
<gene>
    <name evidence="1" type="ORF">SAMN05428998_10376</name>
</gene>
<reference evidence="1 2" key="1">
    <citation type="submission" date="2017-04" db="EMBL/GenBank/DDBJ databases">
        <authorList>
            <person name="Afonso C.L."/>
            <person name="Miller P.J."/>
            <person name="Scott M.A."/>
            <person name="Spackman E."/>
            <person name="Goraichik I."/>
            <person name="Dimitrov K.M."/>
            <person name="Suarez D.L."/>
            <person name="Swayne D.E."/>
        </authorList>
    </citation>
    <scope>NUCLEOTIDE SEQUENCE [LARGE SCALE GENOMIC DNA]</scope>
    <source>
        <strain evidence="1 2">USBA 355</strain>
    </source>
</reference>
<proteinExistence type="predicted"/>
<evidence type="ECO:0000313" key="1">
    <source>
        <dbReference type="EMBL" id="SMF02711.1"/>
    </source>
</evidence>
<keyword evidence="2" id="KW-1185">Reference proteome</keyword>
<name>A0A1Y6BGD5_9PROT</name>
<sequence>MPRLRYRLAPNPDAEPAGLDLEALQRAMRAEGWRAGWRPRALDARLLHDAVPGLAAGPGFEILGDPRGPGWLALRRSASEPEAARTLQRELEVTRRAWGLAALLPAAAEAPVRLVEQARDSALGRVLAAEAAERLLRRAARD</sequence>
<dbReference type="AlphaFoldDB" id="A0A1Y6BGD5"/>
<accession>A0A1Y6BGD5</accession>